<dbReference type="PANTHER" id="PTHR37610">
    <property type="entry name" value="CCHC-TYPE DOMAIN-CONTAINING PROTEIN"/>
    <property type="match status" value="1"/>
</dbReference>
<comment type="caution">
    <text evidence="2">The sequence shown here is derived from an EMBL/GenBank/DDBJ whole genome shotgun (WGS) entry which is preliminary data.</text>
</comment>
<dbReference type="Pfam" id="PF14244">
    <property type="entry name" value="Retrotran_gag_3"/>
    <property type="match status" value="1"/>
</dbReference>
<evidence type="ECO:0000313" key="3">
    <source>
        <dbReference type="Proteomes" id="UP001289374"/>
    </source>
</evidence>
<dbReference type="PANTHER" id="PTHR37610:SF40">
    <property type="entry name" value="OS01G0909600 PROTEIN"/>
    <property type="match status" value="1"/>
</dbReference>
<reference evidence="2" key="2">
    <citation type="journal article" date="2024" name="Plant">
        <title>Genomic evolution and insights into agronomic trait innovations of Sesamum species.</title>
        <authorList>
            <person name="Miao H."/>
            <person name="Wang L."/>
            <person name="Qu L."/>
            <person name="Liu H."/>
            <person name="Sun Y."/>
            <person name="Le M."/>
            <person name="Wang Q."/>
            <person name="Wei S."/>
            <person name="Zheng Y."/>
            <person name="Lin W."/>
            <person name="Duan Y."/>
            <person name="Cao H."/>
            <person name="Xiong S."/>
            <person name="Wang X."/>
            <person name="Wei L."/>
            <person name="Li C."/>
            <person name="Ma Q."/>
            <person name="Ju M."/>
            <person name="Zhao R."/>
            <person name="Li G."/>
            <person name="Mu C."/>
            <person name="Tian Q."/>
            <person name="Mei H."/>
            <person name="Zhang T."/>
            <person name="Gao T."/>
            <person name="Zhang H."/>
        </authorList>
    </citation>
    <scope>NUCLEOTIDE SEQUENCE</scope>
    <source>
        <strain evidence="2">K16</strain>
    </source>
</reference>
<dbReference type="GO" id="GO:0003676">
    <property type="term" value="F:nucleic acid binding"/>
    <property type="evidence" value="ECO:0007669"/>
    <property type="project" value="InterPro"/>
</dbReference>
<organism evidence="2 3">
    <name type="scientific">Sesamum angolense</name>
    <dbReference type="NCBI Taxonomy" id="2727404"/>
    <lineage>
        <taxon>Eukaryota</taxon>
        <taxon>Viridiplantae</taxon>
        <taxon>Streptophyta</taxon>
        <taxon>Embryophyta</taxon>
        <taxon>Tracheophyta</taxon>
        <taxon>Spermatophyta</taxon>
        <taxon>Magnoliopsida</taxon>
        <taxon>eudicotyledons</taxon>
        <taxon>Gunneridae</taxon>
        <taxon>Pentapetalae</taxon>
        <taxon>asterids</taxon>
        <taxon>lamiids</taxon>
        <taxon>Lamiales</taxon>
        <taxon>Pedaliaceae</taxon>
        <taxon>Sesamum</taxon>
    </lineage>
</organism>
<dbReference type="SUPFAM" id="SSF57756">
    <property type="entry name" value="Retrovirus zinc finger-like domains"/>
    <property type="match status" value="1"/>
</dbReference>
<dbReference type="EMBL" id="JACGWL010000015">
    <property type="protein sequence ID" value="KAK4386139.1"/>
    <property type="molecule type" value="Genomic_DNA"/>
</dbReference>
<dbReference type="InterPro" id="IPR029472">
    <property type="entry name" value="Copia-like_N"/>
</dbReference>
<sequence length="282" mass="32523">MAEIVAAETSTNRVVEAAQYEKDVLYIHPSEHSNLALTSMPLDGTNFLAWHRAVYVSLGTEMKLAFIDGSFPCPPVGSTHYEQWRRVDLTITSWIWNSMSKDIVEAFMYYATSRELWIAIQRSERSQILMFDPLPDVERAFAMVYVVEKQRSIQVELDDATSHMACQLILKDNRRDGDKYMQRRKSFTDKRNVICFNCWKPGHSLDTCVQLHGVPDWYRALNDKRKKNKHFATVVDEKQQNSVVASSANVTEVMTKLIKLLQKNNTPNDPISGFANYVRFDE</sequence>
<name>A0AAE1W3W3_9LAMI</name>
<feature type="domain" description="Retrotransposon Copia-like N-terminal" evidence="1">
    <location>
        <begin position="28"/>
        <end position="74"/>
    </location>
</feature>
<evidence type="ECO:0000313" key="2">
    <source>
        <dbReference type="EMBL" id="KAK4386139.1"/>
    </source>
</evidence>
<protein>
    <recommendedName>
        <fullName evidence="1">Retrotransposon Copia-like N-terminal domain-containing protein</fullName>
    </recommendedName>
</protein>
<evidence type="ECO:0000259" key="1">
    <source>
        <dbReference type="Pfam" id="PF14244"/>
    </source>
</evidence>
<dbReference type="GO" id="GO:0008270">
    <property type="term" value="F:zinc ion binding"/>
    <property type="evidence" value="ECO:0007669"/>
    <property type="project" value="InterPro"/>
</dbReference>
<dbReference type="AlphaFoldDB" id="A0AAE1W3W3"/>
<dbReference type="Proteomes" id="UP001289374">
    <property type="component" value="Unassembled WGS sequence"/>
</dbReference>
<gene>
    <name evidence="2" type="ORF">Sango_2484500</name>
</gene>
<proteinExistence type="predicted"/>
<keyword evidence="3" id="KW-1185">Reference proteome</keyword>
<dbReference type="InterPro" id="IPR036875">
    <property type="entry name" value="Znf_CCHC_sf"/>
</dbReference>
<accession>A0AAE1W3W3</accession>
<reference evidence="2" key="1">
    <citation type="submission" date="2020-06" db="EMBL/GenBank/DDBJ databases">
        <authorList>
            <person name="Li T."/>
            <person name="Hu X."/>
            <person name="Zhang T."/>
            <person name="Song X."/>
            <person name="Zhang H."/>
            <person name="Dai N."/>
            <person name="Sheng W."/>
            <person name="Hou X."/>
            <person name="Wei L."/>
        </authorList>
    </citation>
    <scope>NUCLEOTIDE SEQUENCE</scope>
    <source>
        <strain evidence="2">K16</strain>
        <tissue evidence="2">Leaf</tissue>
    </source>
</reference>